<protein>
    <submittedName>
        <fullName evidence="1">Uncharacterized protein</fullName>
    </submittedName>
</protein>
<organism evidence="1 2">
    <name type="scientific">Champsocephalus gunnari</name>
    <name type="common">Mackerel icefish</name>
    <dbReference type="NCBI Taxonomy" id="52237"/>
    <lineage>
        <taxon>Eukaryota</taxon>
        <taxon>Metazoa</taxon>
        <taxon>Chordata</taxon>
        <taxon>Craniata</taxon>
        <taxon>Vertebrata</taxon>
        <taxon>Euteleostomi</taxon>
        <taxon>Actinopterygii</taxon>
        <taxon>Neopterygii</taxon>
        <taxon>Teleostei</taxon>
        <taxon>Neoteleostei</taxon>
        <taxon>Acanthomorphata</taxon>
        <taxon>Eupercaria</taxon>
        <taxon>Perciformes</taxon>
        <taxon>Notothenioidei</taxon>
        <taxon>Channichthyidae</taxon>
        <taxon>Champsocephalus</taxon>
    </lineage>
</organism>
<sequence>MIASDRSISSQTDSLTTAASCTALHISSHSADAFIQMDHSEYASSISSCFTSTCSIKAHRNLSSTEAAG</sequence>
<evidence type="ECO:0000313" key="1">
    <source>
        <dbReference type="EMBL" id="KAK5924423.1"/>
    </source>
</evidence>
<name>A0AAN8DP86_CHAGU</name>
<keyword evidence="2" id="KW-1185">Reference proteome</keyword>
<proteinExistence type="predicted"/>
<comment type="caution">
    <text evidence="1">The sequence shown here is derived from an EMBL/GenBank/DDBJ whole genome shotgun (WGS) entry which is preliminary data.</text>
</comment>
<dbReference type="Proteomes" id="UP001331515">
    <property type="component" value="Unassembled WGS sequence"/>
</dbReference>
<evidence type="ECO:0000313" key="2">
    <source>
        <dbReference type="Proteomes" id="UP001331515"/>
    </source>
</evidence>
<reference evidence="1 2" key="1">
    <citation type="journal article" date="2023" name="Mol. Biol. Evol.">
        <title>Genomics of Secondarily Temperate Adaptation in the Only Non-Antarctic Icefish.</title>
        <authorList>
            <person name="Rivera-Colon A.G."/>
            <person name="Rayamajhi N."/>
            <person name="Minhas B.F."/>
            <person name="Madrigal G."/>
            <person name="Bilyk K.T."/>
            <person name="Yoon V."/>
            <person name="Hune M."/>
            <person name="Gregory S."/>
            <person name="Cheng C.H.C."/>
            <person name="Catchen J.M."/>
        </authorList>
    </citation>
    <scope>NUCLEOTIDE SEQUENCE [LARGE SCALE GENOMIC DNA]</scope>
    <source>
        <tissue evidence="1">White muscle</tissue>
    </source>
</reference>
<gene>
    <name evidence="1" type="ORF">CgunFtcFv8_001292</name>
</gene>
<dbReference type="AlphaFoldDB" id="A0AAN8DP86"/>
<dbReference type="EMBL" id="JAURVH010001521">
    <property type="protein sequence ID" value="KAK5924423.1"/>
    <property type="molecule type" value="Genomic_DNA"/>
</dbReference>
<accession>A0AAN8DP86</accession>